<dbReference type="InterPro" id="IPR050498">
    <property type="entry name" value="Ycf3"/>
</dbReference>
<evidence type="ECO:0000256" key="3">
    <source>
        <dbReference type="PROSITE-ProRule" id="PRU00339"/>
    </source>
</evidence>
<feature type="repeat" description="TPR" evidence="3">
    <location>
        <begin position="218"/>
        <end position="251"/>
    </location>
</feature>
<evidence type="ECO:0000256" key="1">
    <source>
        <dbReference type="ARBA" id="ARBA00022737"/>
    </source>
</evidence>
<feature type="repeat" description="TPR" evidence="3">
    <location>
        <begin position="150"/>
        <end position="183"/>
    </location>
</feature>
<feature type="repeat" description="TPR" evidence="3">
    <location>
        <begin position="184"/>
        <end position="217"/>
    </location>
</feature>
<evidence type="ECO:0000256" key="4">
    <source>
        <dbReference type="SAM" id="MobiDB-lite"/>
    </source>
</evidence>
<dbReference type="RefSeq" id="WP_097012020.1">
    <property type="nucleotide sequence ID" value="NZ_LT907975.1"/>
</dbReference>
<dbReference type="Pfam" id="PF13432">
    <property type="entry name" value="TPR_16"/>
    <property type="match status" value="2"/>
</dbReference>
<dbReference type="PROSITE" id="PS50005">
    <property type="entry name" value="TPR"/>
    <property type="match status" value="4"/>
</dbReference>
<accession>A0A2C8F8L7</accession>
<feature type="repeat" description="TPR" evidence="3">
    <location>
        <begin position="116"/>
        <end position="149"/>
    </location>
</feature>
<dbReference type="SUPFAM" id="SSF48452">
    <property type="entry name" value="TPR-like"/>
    <property type="match status" value="2"/>
</dbReference>
<keyword evidence="6" id="KW-1185">Reference proteome</keyword>
<dbReference type="OrthoDB" id="5464955at2"/>
<evidence type="ECO:0000313" key="5">
    <source>
        <dbReference type="EMBL" id="SOB59102.1"/>
    </source>
</evidence>
<sequence length="327" mass="36090">MRYLIPIFVVLPLMLSGCVGSLGSGAARVSLTPEQIETQEREASASAALSRAMQLHHDGGFLDEDAAMEYLNEAIELDPDLAEARYQRALLRMNHGDRQGAEADVRVVLDNEPDNVRAVYAFGSIAYRKGEFIEAAKAFSRVLELDDSITEAYAMRGASYLKLQRPQDAIHDFTETLARNPAHRNAYYNRALAYVALGDDEQAEDDLTQAMSLNSQSYETIVARAAVYMRLGEFGRAIRDYGRAIVLDQNDPLLHALQAKAYGEDGRFGEAEDAAYKAYLLARAQGDFDSAEAYRDMMDEFAASYDRDKASSSQGAGIESELPPDTP</sequence>
<dbReference type="PANTHER" id="PTHR44858:SF1">
    <property type="entry name" value="UDP-N-ACETYLGLUCOSAMINE--PEPTIDE N-ACETYLGLUCOSAMINYLTRANSFERASE SPINDLY-RELATED"/>
    <property type="match status" value="1"/>
</dbReference>
<dbReference type="PROSITE" id="PS51257">
    <property type="entry name" value="PROKAR_LIPOPROTEIN"/>
    <property type="match status" value="1"/>
</dbReference>
<dbReference type="KEGG" id="pprf:DPRO_2198"/>
<feature type="region of interest" description="Disordered" evidence="4">
    <location>
        <begin position="305"/>
        <end position="327"/>
    </location>
</feature>
<gene>
    <name evidence="5" type="ORF">DPRO_2198</name>
</gene>
<evidence type="ECO:0000256" key="2">
    <source>
        <dbReference type="ARBA" id="ARBA00022803"/>
    </source>
</evidence>
<dbReference type="AlphaFoldDB" id="A0A2C8F8L7"/>
<dbReference type="PANTHER" id="PTHR44858">
    <property type="entry name" value="TETRATRICOPEPTIDE REPEAT PROTEIN 6"/>
    <property type="match status" value="1"/>
</dbReference>
<dbReference type="Pfam" id="PF13181">
    <property type="entry name" value="TPR_8"/>
    <property type="match status" value="1"/>
</dbReference>
<dbReference type="SMART" id="SM00028">
    <property type="entry name" value="TPR"/>
    <property type="match status" value="7"/>
</dbReference>
<dbReference type="EMBL" id="LT907975">
    <property type="protein sequence ID" value="SOB59102.1"/>
    <property type="molecule type" value="Genomic_DNA"/>
</dbReference>
<dbReference type="Gene3D" id="1.25.40.10">
    <property type="entry name" value="Tetratricopeptide repeat domain"/>
    <property type="match status" value="3"/>
</dbReference>
<keyword evidence="1" id="KW-0677">Repeat</keyword>
<keyword evidence="2 3" id="KW-0802">TPR repeat</keyword>
<reference evidence="6" key="1">
    <citation type="submission" date="2017-09" db="EMBL/GenBank/DDBJ databases">
        <authorList>
            <person name="Regsiter A."/>
            <person name="William W."/>
        </authorList>
    </citation>
    <scope>NUCLEOTIDE SEQUENCE [LARGE SCALE GENOMIC DNA]</scope>
    <source>
        <strain evidence="6">500-1</strain>
    </source>
</reference>
<dbReference type="Proteomes" id="UP000219215">
    <property type="component" value="Chromosome DPRO"/>
</dbReference>
<proteinExistence type="predicted"/>
<organism evidence="5 6">
    <name type="scientific">Pseudodesulfovibrio profundus</name>
    <dbReference type="NCBI Taxonomy" id="57320"/>
    <lineage>
        <taxon>Bacteria</taxon>
        <taxon>Pseudomonadati</taxon>
        <taxon>Thermodesulfobacteriota</taxon>
        <taxon>Desulfovibrionia</taxon>
        <taxon>Desulfovibrionales</taxon>
        <taxon>Desulfovibrionaceae</taxon>
    </lineage>
</organism>
<dbReference type="InterPro" id="IPR011990">
    <property type="entry name" value="TPR-like_helical_dom_sf"/>
</dbReference>
<dbReference type="InterPro" id="IPR019734">
    <property type="entry name" value="TPR_rpt"/>
</dbReference>
<protein>
    <submittedName>
        <fullName evidence="5">Tetratricopeptide TPR_1 repeat-containing protein</fullName>
    </submittedName>
</protein>
<name>A0A2C8F8L7_9BACT</name>
<evidence type="ECO:0000313" key="6">
    <source>
        <dbReference type="Proteomes" id="UP000219215"/>
    </source>
</evidence>